<gene>
    <name evidence="1" type="ORF">SAMN06265827_14719</name>
</gene>
<dbReference type="EMBL" id="OBDZ01000047">
    <property type="protein sequence ID" value="SNY47112.1"/>
    <property type="molecule type" value="Genomic_DNA"/>
</dbReference>
<dbReference type="AlphaFoldDB" id="A0A285IGN9"/>
<proteinExistence type="predicted"/>
<evidence type="ECO:0000313" key="1">
    <source>
        <dbReference type="EMBL" id="SNY47112.1"/>
    </source>
</evidence>
<sequence>MRERVKVDFFKELSTQELIKELKGREDIEVIDCKEEDLIGPYYVNDEIIIKFSR</sequence>
<evidence type="ECO:0000313" key="2">
    <source>
        <dbReference type="Proteomes" id="UP000219573"/>
    </source>
</evidence>
<reference evidence="2" key="1">
    <citation type="submission" date="2017-09" db="EMBL/GenBank/DDBJ databases">
        <authorList>
            <person name="Varghese N."/>
            <person name="Submissions S."/>
        </authorList>
    </citation>
    <scope>NUCLEOTIDE SEQUENCE [LARGE SCALE GENOMIC DNA]</scope>
    <source>
        <strain evidence="2">MSL47</strain>
    </source>
</reference>
<keyword evidence="2" id="KW-1185">Reference proteome</keyword>
<protein>
    <submittedName>
        <fullName evidence="1">Uncharacterized protein</fullName>
    </submittedName>
</protein>
<dbReference type="RefSeq" id="WP_172432014.1">
    <property type="nucleotide sequence ID" value="NZ_OBDZ01000047.1"/>
</dbReference>
<dbReference type="Proteomes" id="UP000219573">
    <property type="component" value="Unassembled WGS sequence"/>
</dbReference>
<organism evidence="1 2">
    <name type="scientific">Orenia metallireducens</name>
    <dbReference type="NCBI Taxonomy" id="1413210"/>
    <lineage>
        <taxon>Bacteria</taxon>
        <taxon>Bacillati</taxon>
        <taxon>Bacillota</taxon>
        <taxon>Clostridia</taxon>
        <taxon>Halanaerobiales</taxon>
        <taxon>Halobacteroidaceae</taxon>
        <taxon>Orenia</taxon>
    </lineage>
</organism>
<accession>A0A285IGN9</accession>
<name>A0A285IGN9_9FIRM</name>